<feature type="domain" description="Transcription regulator PadR C-terminal" evidence="3">
    <location>
        <begin position="91"/>
        <end position="173"/>
    </location>
</feature>
<organism evidence="4 5">
    <name type="scientific">Rarobacter incanus</name>
    <dbReference type="NCBI Taxonomy" id="153494"/>
    <lineage>
        <taxon>Bacteria</taxon>
        <taxon>Bacillati</taxon>
        <taxon>Actinomycetota</taxon>
        <taxon>Actinomycetes</taxon>
        <taxon>Micrococcales</taxon>
        <taxon>Rarobacteraceae</taxon>
        <taxon>Rarobacter</taxon>
    </lineage>
</organism>
<comment type="caution">
    <text evidence="4">The sequence shown here is derived from an EMBL/GenBank/DDBJ whole genome shotgun (WGS) entry which is preliminary data.</text>
</comment>
<dbReference type="OrthoDB" id="3186544at2"/>
<name>A0A542SPD0_9MICO</name>
<dbReference type="InterPro" id="IPR018309">
    <property type="entry name" value="Tscrpt_reg_PadR_C"/>
</dbReference>
<feature type="domain" description="Transcription regulator PadR N-terminal" evidence="2">
    <location>
        <begin position="8"/>
        <end position="77"/>
    </location>
</feature>
<sequence>MSIRHAFLALLSERPMNGYQLRQEFDTRTGGAWPLNIGQAYTTLGRLERDRLVVKRDADEASGDVFTLSDQGRAEATRWWQSAVGRDAPARDEVAIKLALAVTVPGVDVQAVVAVQRAETMRALHEYTHLKLTTMEAAGGLGRADLAWSLVLDSLIFKAEAETRWLDHIEGTLARAERDSHASAAVPVEPGAPPSARSARQQRPAMEGASKVIRGASTRDSQGEPR</sequence>
<protein>
    <submittedName>
        <fullName evidence="4">Virulence activator alpha</fullName>
    </submittedName>
</protein>
<dbReference type="Gene3D" id="1.10.10.10">
    <property type="entry name" value="Winged helix-like DNA-binding domain superfamily/Winged helix DNA-binding domain"/>
    <property type="match status" value="1"/>
</dbReference>
<evidence type="ECO:0000313" key="4">
    <source>
        <dbReference type="EMBL" id="TQK76476.1"/>
    </source>
</evidence>
<reference evidence="4 5" key="1">
    <citation type="submission" date="2019-06" db="EMBL/GenBank/DDBJ databases">
        <title>Sequencing the genomes of 1000 actinobacteria strains.</title>
        <authorList>
            <person name="Klenk H.-P."/>
        </authorList>
    </citation>
    <scope>NUCLEOTIDE SEQUENCE [LARGE SCALE GENOMIC DNA]</scope>
    <source>
        <strain evidence="4 5">DSM 10596</strain>
    </source>
</reference>
<feature type="region of interest" description="Disordered" evidence="1">
    <location>
        <begin position="177"/>
        <end position="226"/>
    </location>
</feature>
<dbReference type="PANTHER" id="PTHR43252">
    <property type="entry name" value="TRANSCRIPTIONAL REGULATOR YQJI"/>
    <property type="match status" value="1"/>
</dbReference>
<dbReference type="InterPro" id="IPR036388">
    <property type="entry name" value="WH-like_DNA-bd_sf"/>
</dbReference>
<gene>
    <name evidence="4" type="ORF">FB389_1150</name>
</gene>
<dbReference type="Pfam" id="PF03551">
    <property type="entry name" value="PadR"/>
    <property type="match status" value="1"/>
</dbReference>
<dbReference type="AlphaFoldDB" id="A0A542SPD0"/>
<evidence type="ECO:0000259" key="2">
    <source>
        <dbReference type="Pfam" id="PF03551"/>
    </source>
</evidence>
<evidence type="ECO:0000256" key="1">
    <source>
        <dbReference type="SAM" id="MobiDB-lite"/>
    </source>
</evidence>
<proteinExistence type="predicted"/>
<dbReference type="SUPFAM" id="SSF46785">
    <property type="entry name" value="Winged helix' DNA-binding domain"/>
    <property type="match status" value="1"/>
</dbReference>
<dbReference type="PANTHER" id="PTHR43252:SF2">
    <property type="entry name" value="TRANSCRIPTION REGULATOR, PADR-LIKE FAMILY"/>
    <property type="match status" value="1"/>
</dbReference>
<dbReference type="InterPro" id="IPR036390">
    <property type="entry name" value="WH_DNA-bd_sf"/>
</dbReference>
<dbReference type="RefSeq" id="WP_142111765.1">
    <property type="nucleotide sequence ID" value="NZ_BAAATB010000002.1"/>
</dbReference>
<dbReference type="Proteomes" id="UP000316181">
    <property type="component" value="Unassembled WGS sequence"/>
</dbReference>
<dbReference type="EMBL" id="VFNV01000001">
    <property type="protein sequence ID" value="TQK76476.1"/>
    <property type="molecule type" value="Genomic_DNA"/>
</dbReference>
<accession>A0A542SPD0</accession>
<dbReference type="Pfam" id="PF10400">
    <property type="entry name" value="Vir_act_alpha_C"/>
    <property type="match status" value="1"/>
</dbReference>
<keyword evidence="5" id="KW-1185">Reference proteome</keyword>
<evidence type="ECO:0000313" key="5">
    <source>
        <dbReference type="Proteomes" id="UP000316181"/>
    </source>
</evidence>
<dbReference type="InterPro" id="IPR005149">
    <property type="entry name" value="Tscrpt_reg_PadR_N"/>
</dbReference>
<evidence type="ECO:0000259" key="3">
    <source>
        <dbReference type="Pfam" id="PF10400"/>
    </source>
</evidence>